<dbReference type="GO" id="GO:0004888">
    <property type="term" value="F:transmembrane signaling receptor activity"/>
    <property type="evidence" value="ECO:0007669"/>
    <property type="project" value="InterPro"/>
</dbReference>
<evidence type="ECO:0000256" key="2">
    <source>
        <dbReference type="ARBA" id="ARBA00022989"/>
    </source>
</evidence>
<dbReference type="PROSITE" id="PS50111">
    <property type="entry name" value="CHEMOTAXIS_TRANSDUC_2"/>
    <property type="match status" value="1"/>
</dbReference>
<evidence type="ECO:0000256" key="3">
    <source>
        <dbReference type="ARBA" id="ARBA00023224"/>
    </source>
</evidence>
<name>E0QQ65_9ACTO</name>
<dbReference type="GO" id="GO:0006935">
    <property type="term" value="P:chemotaxis"/>
    <property type="evidence" value="ECO:0007669"/>
    <property type="project" value="InterPro"/>
</dbReference>
<dbReference type="STRING" id="871571.HMPREF0580_1030"/>
<dbReference type="SMART" id="SM00304">
    <property type="entry name" value="HAMP"/>
    <property type="match status" value="2"/>
</dbReference>
<accession>E0QQ65</accession>
<evidence type="ECO:0000256" key="5">
    <source>
        <dbReference type="PROSITE-ProRule" id="PRU00284"/>
    </source>
</evidence>
<keyword evidence="2 6" id="KW-1133">Transmembrane helix</keyword>
<dbReference type="Proteomes" id="UP000003045">
    <property type="component" value="Unassembled WGS sequence"/>
</dbReference>
<comment type="caution">
    <text evidence="9">The sequence shown here is derived from an EMBL/GenBank/DDBJ whole genome shotgun (WGS) entry which is preliminary data.</text>
</comment>
<dbReference type="PRINTS" id="PR00260">
    <property type="entry name" value="CHEMTRNSDUCR"/>
</dbReference>
<comment type="similarity">
    <text evidence="4">Belongs to the methyl-accepting chemotaxis (MCP) protein family.</text>
</comment>
<dbReference type="SMART" id="SM00283">
    <property type="entry name" value="MA"/>
    <property type="match status" value="1"/>
</dbReference>
<protein>
    <submittedName>
        <fullName evidence="9">Methyl-accepting chemotaxis protein signaling domain protein</fullName>
    </submittedName>
</protein>
<dbReference type="EMBL" id="AEET01000025">
    <property type="protein sequence ID" value="EFM46260.1"/>
    <property type="molecule type" value="Genomic_DNA"/>
</dbReference>
<dbReference type="InterPro" id="IPR004090">
    <property type="entry name" value="Chemotax_Me-accpt_rcpt"/>
</dbReference>
<dbReference type="RefSeq" id="WP_004016480.1">
    <property type="nucleotide sequence ID" value="NZ_GL405260.1"/>
</dbReference>
<dbReference type="Pfam" id="PF00672">
    <property type="entry name" value="HAMP"/>
    <property type="match status" value="1"/>
</dbReference>
<dbReference type="InterPro" id="IPR003660">
    <property type="entry name" value="HAMP_dom"/>
</dbReference>
<dbReference type="HOGENOM" id="CLU_000445_107_27_11"/>
<dbReference type="Gene3D" id="1.10.287.950">
    <property type="entry name" value="Methyl-accepting chemotaxis protein"/>
    <property type="match status" value="1"/>
</dbReference>
<organism evidence="9 10">
    <name type="scientific">Mobiluncus mulieris ATCC 35239</name>
    <dbReference type="NCBI Taxonomy" id="871571"/>
    <lineage>
        <taxon>Bacteria</taxon>
        <taxon>Bacillati</taxon>
        <taxon>Actinomycetota</taxon>
        <taxon>Actinomycetes</taxon>
        <taxon>Actinomycetales</taxon>
        <taxon>Actinomycetaceae</taxon>
        <taxon>Mobiluncus</taxon>
    </lineage>
</organism>
<feature type="domain" description="HAMP" evidence="8">
    <location>
        <begin position="238"/>
        <end position="290"/>
    </location>
</feature>
<dbReference type="PANTHER" id="PTHR32089:SF112">
    <property type="entry name" value="LYSOZYME-LIKE PROTEIN-RELATED"/>
    <property type="match status" value="1"/>
</dbReference>
<evidence type="ECO:0000259" key="8">
    <source>
        <dbReference type="PROSITE" id="PS50885"/>
    </source>
</evidence>
<dbReference type="InterPro" id="IPR004089">
    <property type="entry name" value="MCPsignal_dom"/>
</dbReference>
<feature type="transmembrane region" description="Helical" evidence="6">
    <location>
        <begin position="216"/>
        <end position="237"/>
    </location>
</feature>
<reference evidence="9" key="1">
    <citation type="submission" date="2010-08" db="EMBL/GenBank/DDBJ databases">
        <authorList>
            <person name="Muzny D."/>
            <person name="Qin X."/>
            <person name="Deng J."/>
            <person name="Jiang H."/>
            <person name="Liu Y."/>
            <person name="Qu J."/>
            <person name="Song X.-Z."/>
            <person name="Zhang L."/>
            <person name="Thornton R."/>
            <person name="Coyle M."/>
            <person name="Francisco L."/>
            <person name="Jackson L."/>
            <person name="Javaid M."/>
            <person name="Korchina V."/>
            <person name="Kovar C."/>
            <person name="Mata R."/>
            <person name="Mathew T."/>
            <person name="Ngo R."/>
            <person name="Nguyen L."/>
            <person name="Nguyen N."/>
            <person name="Okwuonu G."/>
            <person name="Ongeri F."/>
            <person name="Pham C."/>
            <person name="Simmons D."/>
            <person name="Wilczek-Boney K."/>
            <person name="Hale W."/>
            <person name="Jakkamsetti A."/>
            <person name="Pham P."/>
            <person name="Ruth R."/>
            <person name="San Lucas F."/>
            <person name="Warren J."/>
            <person name="Zhang J."/>
            <person name="Zhao Z."/>
            <person name="Zhou C."/>
            <person name="Zhu D."/>
            <person name="Lee S."/>
            <person name="Bess C."/>
            <person name="Blankenburg K."/>
            <person name="Forbes L."/>
            <person name="Fu Q."/>
            <person name="Gubbala S."/>
            <person name="Hirani K."/>
            <person name="Jayaseelan J.C."/>
            <person name="Lara F."/>
            <person name="Munidasa M."/>
            <person name="Palculict T."/>
            <person name="Patil S."/>
            <person name="Pu L.-L."/>
            <person name="Saada N."/>
            <person name="Tang L."/>
            <person name="Weissenberger G."/>
            <person name="Zhu Y."/>
            <person name="Hemphill L."/>
            <person name="Shang Y."/>
            <person name="Youmans B."/>
            <person name="Ayvaz T."/>
            <person name="Ross M."/>
            <person name="Santibanez J."/>
            <person name="Aqrawi P."/>
            <person name="Gross S."/>
            <person name="Joshi V."/>
            <person name="Fowler G."/>
            <person name="Nazareth L."/>
            <person name="Reid J."/>
            <person name="Worley K."/>
            <person name="Petrosino J."/>
            <person name="Highlander S."/>
            <person name="Gibbs R."/>
        </authorList>
    </citation>
    <scope>NUCLEOTIDE SEQUENCE [LARGE SCALE GENOMIC DNA]</scope>
    <source>
        <strain evidence="9">ATCC 35239</strain>
    </source>
</reference>
<evidence type="ECO:0000313" key="9">
    <source>
        <dbReference type="EMBL" id="EFM46260.1"/>
    </source>
</evidence>
<evidence type="ECO:0000313" key="10">
    <source>
        <dbReference type="Proteomes" id="UP000003045"/>
    </source>
</evidence>
<proteinExistence type="inferred from homology"/>
<dbReference type="AlphaFoldDB" id="E0QQ65"/>
<evidence type="ECO:0000256" key="4">
    <source>
        <dbReference type="ARBA" id="ARBA00029447"/>
    </source>
</evidence>
<sequence length="509" mass="54208">MDNEAASTATKQKKSISIKVRMILMAAISLVLMLVINLVSFLGLQSIQRNQIDSGKHTKIYERLTDVIANVALLEGYQETAARYSLMRDNAKTPAEAAAIQKESDDDDADWKKLVDDTQNEIDKIISSVRTPARKQHAQAVAQAWADYKPTHQTMLELSHDSSPEATAKMNELLAKDVWEKYENTKKALVDFEIMDEKLLQEVREESVSLSTTVMVVSWLAFLAAVVILSLVALVAIKHIQKSITLIIKGVGALRDGDLSQRLQPLSTDELGKTAVALNEANETLHSMILSTVSSSEQINASTELLNKAGEQAAAGAEEVDSASSTVAAAAEEVATSVQTVAAGAEEMGASIREISSNANEAAKVAQDASKLAEQTSTTIAKLGNSSKEIGEVIKTITSIAEQTNLLALNATIEAARAGDAGKGFAVVAGEVKDLASDTGNATSEIGDKITQIQADIEEAVTAIGEITNIISSINDYQTTIAAAVEEQTATTNEMSRSVSEAADGMSQI</sequence>
<dbReference type="GO" id="GO:0016020">
    <property type="term" value="C:membrane"/>
    <property type="evidence" value="ECO:0007669"/>
    <property type="project" value="InterPro"/>
</dbReference>
<evidence type="ECO:0000259" key="7">
    <source>
        <dbReference type="PROSITE" id="PS50111"/>
    </source>
</evidence>
<dbReference type="SUPFAM" id="SSF58104">
    <property type="entry name" value="Methyl-accepting chemotaxis protein (MCP) signaling domain"/>
    <property type="match status" value="1"/>
</dbReference>
<keyword evidence="1 6" id="KW-0812">Transmembrane</keyword>
<evidence type="ECO:0000256" key="6">
    <source>
        <dbReference type="SAM" id="Phobius"/>
    </source>
</evidence>
<evidence type="ECO:0000256" key="1">
    <source>
        <dbReference type="ARBA" id="ARBA00022692"/>
    </source>
</evidence>
<keyword evidence="6" id="KW-0472">Membrane</keyword>
<dbReference type="GO" id="GO:0007165">
    <property type="term" value="P:signal transduction"/>
    <property type="evidence" value="ECO:0007669"/>
    <property type="project" value="UniProtKB-KW"/>
</dbReference>
<gene>
    <name evidence="9" type="ORF">HMPREF0580_1030</name>
</gene>
<dbReference type="PROSITE" id="PS50885">
    <property type="entry name" value="HAMP"/>
    <property type="match status" value="1"/>
</dbReference>
<dbReference type="Pfam" id="PF00015">
    <property type="entry name" value="MCPsignal"/>
    <property type="match status" value="1"/>
</dbReference>
<dbReference type="CDD" id="cd06225">
    <property type="entry name" value="HAMP"/>
    <property type="match status" value="1"/>
</dbReference>
<keyword evidence="3 5" id="KW-0807">Transducer</keyword>
<dbReference type="PANTHER" id="PTHR32089">
    <property type="entry name" value="METHYL-ACCEPTING CHEMOTAXIS PROTEIN MCPB"/>
    <property type="match status" value="1"/>
</dbReference>
<feature type="non-terminal residue" evidence="9">
    <location>
        <position position="509"/>
    </location>
</feature>
<feature type="transmembrane region" description="Helical" evidence="6">
    <location>
        <begin position="22"/>
        <end position="44"/>
    </location>
</feature>
<keyword evidence="10" id="KW-1185">Reference proteome</keyword>
<feature type="domain" description="Methyl-accepting transducer" evidence="7">
    <location>
        <begin position="309"/>
        <end position="509"/>
    </location>
</feature>